<protein>
    <submittedName>
        <fullName evidence="1">Gp12</fullName>
    </submittedName>
</protein>
<reference evidence="1" key="2">
    <citation type="journal article" date="2011" name="Virol. J.">
        <title>Comparative genomic analysis of bacteriophages specific to the channel catfish pathogen Edwardsiella ictaluri.</title>
        <authorList>
            <person name="Carrias A."/>
            <person name="Welch T.J."/>
            <person name="Waldbieser G.C."/>
            <person name="Mead D.A."/>
            <person name="Terhune J.S."/>
            <person name="Liles M.R."/>
        </authorList>
    </citation>
    <scope>NUCLEOTIDE SEQUENCE</scope>
</reference>
<accession>E7EKR5</accession>
<sequence>VTVGAFSESVRLFADKTNQRMDQVVRAFGMKILGRLITLSPVGDPSRWKVNAELSKSKARASRINAMRRKDPRRVTKTGRLKRGQKVHAGVRREFKTRNGKTVAFIQRREVGRGYTGGRFRGNWQVSFNAPIDTAIDRIDKSGGATLAAGDAVLAGLNLDQVHSVWFCNNVPYARRLEFGWSNQAPNGIVRITAAEARRYIAQAIGESKQ</sequence>
<organism evidence="1">
    <name type="scientific">Edwardsiella phage eiAU</name>
    <dbReference type="NCBI Taxonomy" id="945083"/>
    <lineage>
        <taxon>Viruses</taxon>
        <taxon>Duplodnaviria</taxon>
        <taxon>Heunggongvirae</taxon>
        <taxon>Uroviricota</taxon>
        <taxon>Caudoviricetes</taxon>
        <taxon>Eiauvirus</taxon>
        <taxon>Eiauvirus eiAU</taxon>
    </lineage>
</organism>
<dbReference type="EMBL" id="HQ824573">
    <property type="protein sequence ID" value="ADV36420.1"/>
    <property type="molecule type" value="Genomic_DNA"/>
</dbReference>
<reference evidence="1" key="1">
    <citation type="submission" date="2010-12" db="EMBL/GenBank/DDBJ databases">
        <authorList>
            <person name="Carrias A.A."/>
            <person name="Welch T.J."/>
            <person name="Waldbieser G.C."/>
            <person name="Mead D.A."/>
            <person name="Terhune J.S."/>
            <person name="Liles M.R."/>
        </authorList>
    </citation>
    <scope>NUCLEOTIDE SEQUENCE</scope>
</reference>
<evidence type="ECO:0000313" key="1">
    <source>
        <dbReference type="EMBL" id="ADV36420.1"/>
    </source>
</evidence>
<name>E7EKR5_9CAUD</name>
<feature type="non-terminal residue" evidence="1">
    <location>
        <position position="1"/>
    </location>
</feature>
<gene>
    <name evidence="1" type="primary">eiAUOrf26</name>
</gene>
<proteinExistence type="predicted"/>